<organism evidence="3 4">
    <name type="scientific">Acrasis kona</name>
    <dbReference type="NCBI Taxonomy" id="1008807"/>
    <lineage>
        <taxon>Eukaryota</taxon>
        <taxon>Discoba</taxon>
        <taxon>Heterolobosea</taxon>
        <taxon>Tetramitia</taxon>
        <taxon>Eutetramitia</taxon>
        <taxon>Acrasidae</taxon>
        <taxon>Acrasis</taxon>
    </lineage>
</organism>
<dbReference type="Pfam" id="PF10294">
    <property type="entry name" value="Methyltransf_16"/>
    <property type="match status" value="1"/>
</dbReference>
<dbReference type="AlphaFoldDB" id="A0AAW2Z8Z0"/>
<keyword evidence="2" id="KW-1133">Transmembrane helix</keyword>
<feature type="compositionally biased region" description="Polar residues" evidence="1">
    <location>
        <begin position="176"/>
        <end position="187"/>
    </location>
</feature>
<evidence type="ECO:0000313" key="3">
    <source>
        <dbReference type="EMBL" id="KAL0485874.1"/>
    </source>
</evidence>
<keyword evidence="3" id="KW-0489">Methyltransferase</keyword>
<dbReference type="GO" id="GO:0005829">
    <property type="term" value="C:cytosol"/>
    <property type="evidence" value="ECO:0007669"/>
    <property type="project" value="TreeGrafter"/>
</dbReference>
<dbReference type="GO" id="GO:0008168">
    <property type="term" value="F:methyltransferase activity"/>
    <property type="evidence" value="ECO:0007669"/>
    <property type="project" value="UniProtKB-KW"/>
</dbReference>
<dbReference type="EMBL" id="JAOPGA020001177">
    <property type="protein sequence ID" value="KAL0485874.1"/>
    <property type="molecule type" value="Genomic_DNA"/>
</dbReference>
<dbReference type="InterPro" id="IPR019410">
    <property type="entry name" value="Methyltransf_16"/>
</dbReference>
<protein>
    <submittedName>
        <fullName evidence="3">N-lysine methyltransferase</fullName>
    </submittedName>
</protein>
<feature type="transmembrane region" description="Helical" evidence="2">
    <location>
        <begin position="21"/>
        <end position="44"/>
    </location>
</feature>
<feature type="region of interest" description="Disordered" evidence="1">
    <location>
        <begin position="176"/>
        <end position="196"/>
    </location>
</feature>
<keyword evidence="2" id="KW-0472">Membrane</keyword>
<dbReference type="GO" id="GO:0032991">
    <property type="term" value="C:protein-containing complex"/>
    <property type="evidence" value="ECO:0007669"/>
    <property type="project" value="TreeGrafter"/>
</dbReference>
<dbReference type="CDD" id="cd02440">
    <property type="entry name" value="AdoMet_MTases"/>
    <property type="match status" value="1"/>
</dbReference>
<keyword evidence="4" id="KW-1185">Reference proteome</keyword>
<dbReference type="PANTHER" id="PTHR14614">
    <property type="entry name" value="HEPATOCELLULAR CARCINOMA-ASSOCIATED ANTIGEN"/>
    <property type="match status" value="1"/>
</dbReference>
<keyword evidence="2" id="KW-0812">Transmembrane</keyword>
<dbReference type="InterPro" id="IPR029063">
    <property type="entry name" value="SAM-dependent_MTases_sf"/>
</dbReference>
<evidence type="ECO:0000256" key="2">
    <source>
        <dbReference type="SAM" id="Phobius"/>
    </source>
</evidence>
<evidence type="ECO:0000313" key="4">
    <source>
        <dbReference type="Proteomes" id="UP001431209"/>
    </source>
</evidence>
<accession>A0AAW2Z8Z0</accession>
<proteinExistence type="predicted"/>
<sequence>MALSFLPNTLRIRRTDLNLSNIIRVLELGAGTGIIGIVLLLLGAEVHFTDKEVLVPLIQHNVELNASHINKNKFKIFELMWGETKVQDKYDIIVVCDCVYESKDMWMPLADCLNEVATQDTDIILSYELRSNKDAAFFPHISKTFSIEKVLNTQLDEFWQSPDIGVFHLKKRTEHTTNQGGDETNVLSDLKRKERK</sequence>
<keyword evidence="3" id="KW-0808">Transferase</keyword>
<gene>
    <name evidence="3" type="ORF">AKO1_002141</name>
</gene>
<dbReference type="GO" id="GO:0032259">
    <property type="term" value="P:methylation"/>
    <property type="evidence" value="ECO:0007669"/>
    <property type="project" value="UniProtKB-KW"/>
</dbReference>
<dbReference type="Gene3D" id="3.40.50.150">
    <property type="entry name" value="Vaccinia Virus protein VP39"/>
    <property type="match status" value="1"/>
</dbReference>
<dbReference type="PANTHER" id="PTHR14614:SF109">
    <property type="entry name" value="RIBOSOMAL LYSINE N-METHYLTRANSFERASE 5"/>
    <property type="match status" value="1"/>
</dbReference>
<evidence type="ECO:0000256" key="1">
    <source>
        <dbReference type="SAM" id="MobiDB-lite"/>
    </source>
</evidence>
<reference evidence="3 4" key="1">
    <citation type="submission" date="2024-03" db="EMBL/GenBank/DDBJ databases">
        <title>The Acrasis kona genome and developmental transcriptomes reveal deep origins of eukaryotic multicellular pathways.</title>
        <authorList>
            <person name="Sheikh S."/>
            <person name="Fu C.-J."/>
            <person name="Brown M.W."/>
            <person name="Baldauf S.L."/>
        </authorList>
    </citation>
    <scope>NUCLEOTIDE SEQUENCE [LARGE SCALE GENOMIC DNA]</scope>
    <source>
        <strain evidence="3 4">ATCC MYA-3509</strain>
    </source>
</reference>
<dbReference type="SUPFAM" id="SSF53335">
    <property type="entry name" value="S-adenosyl-L-methionine-dependent methyltransferases"/>
    <property type="match status" value="1"/>
</dbReference>
<dbReference type="Proteomes" id="UP001431209">
    <property type="component" value="Unassembled WGS sequence"/>
</dbReference>
<comment type="caution">
    <text evidence="3">The sequence shown here is derived from an EMBL/GenBank/DDBJ whole genome shotgun (WGS) entry which is preliminary data.</text>
</comment>
<name>A0AAW2Z8Z0_9EUKA</name>